<protein>
    <submittedName>
        <fullName evidence="1">Uncharacterized protein</fullName>
    </submittedName>
</protein>
<name>A0A0A8ZFY1_ARUDO</name>
<accession>A0A0A8ZFY1</accession>
<evidence type="ECO:0000313" key="1">
    <source>
        <dbReference type="EMBL" id="JAD38324.1"/>
    </source>
</evidence>
<reference evidence="1" key="1">
    <citation type="submission" date="2014-09" db="EMBL/GenBank/DDBJ databases">
        <authorList>
            <person name="Magalhaes I.L.F."/>
            <person name="Oliveira U."/>
            <person name="Santos F.R."/>
            <person name="Vidigal T.H.D.A."/>
            <person name="Brescovit A.D."/>
            <person name="Santos A.J."/>
        </authorList>
    </citation>
    <scope>NUCLEOTIDE SEQUENCE</scope>
    <source>
        <tissue evidence="1">Shoot tissue taken approximately 20 cm above the soil surface</tissue>
    </source>
</reference>
<dbReference type="EMBL" id="GBRH01259571">
    <property type="protein sequence ID" value="JAD38324.1"/>
    <property type="molecule type" value="Transcribed_RNA"/>
</dbReference>
<sequence>MTIIRGLVWDAISYASQVAAVRNESRQKFLRFQDNNSQISRGVDLPKLGKGVSSSIQSTVECIRAFKDQHWPP</sequence>
<proteinExistence type="predicted"/>
<organism evidence="1">
    <name type="scientific">Arundo donax</name>
    <name type="common">Giant reed</name>
    <name type="synonym">Donax arundinaceus</name>
    <dbReference type="NCBI Taxonomy" id="35708"/>
    <lineage>
        <taxon>Eukaryota</taxon>
        <taxon>Viridiplantae</taxon>
        <taxon>Streptophyta</taxon>
        <taxon>Embryophyta</taxon>
        <taxon>Tracheophyta</taxon>
        <taxon>Spermatophyta</taxon>
        <taxon>Magnoliopsida</taxon>
        <taxon>Liliopsida</taxon>
        <taxon>Poales</taxon>
        <taxon>Poaceae</taxon>
        <taxon>PACMAD clade</taxon>
        <taxon>Arundinoideae</taxon>
        <taxon>Arundineae</taxon>
        <taxon>Arundo</taxon>
    </lineage>
</organism>
<reference evidence="1" key="2">
    <citation type="journal article" date="2015" name="Data Brief">
        <title>Shoot transcriptome of the giant reed, Arundo donax.</title>
        <authorList>
            <person name="Barrero R.A."/>
            <person name="Guerrero F.D."/>
            <person name="Moolhuijzen P."/>
            <person name="Goolsby J.A."/>
            <person name="Tidwell J."/>
            <person name="Bellgard S.E."/>
            <person name="Bellgard M.I."/>
        </authorList>
    </citation>
    <scope>NUCLEOTIDE SEQUENCE</scope>
    <source>
        <tissue evidence="1">Shoot tissue taken approximately 20 cm above the soil surface</tissue>
    </source>
</reference>
<dbReference type="AlphaFoldDB" id="A0A0A8ZFY1"/>